<evidence type="ECO:0000313" key="4">
    <source>
        <dbReference type="Proteomes" id="UP000094801"/>
    </source>
</evidence>
<organism evidence="3 4">
    <name type="scientific">[Candida] arabinofermentans NRRL YB-2248</name>
    <dbReference type="NCBI Taxonomy" id="983967"/>
    <lineage>
        <taxon>Eukaryota</taxon>
        <taxon>Fungi</taxon>
        <taxon>Dikarya</taxon>
        <taxon>Ascomycota</taxon>
        <taxon>Saccharomycotina</taxon>
        <taxon>Pichiomycetes</taxon>
        <taxon>Pichiales</taxon>
        <taxon>Pichiaceae</taxon>
        <taxon>Ogataea</taxon>
        <taxon>Ogataea/Candida clade</taxon>
    </lineage>
</organism>
<dbReference type="AlphaFoldDB" id="A0A1E4SZH2"/>
<feature type="compositionally biased region" description="Low complexity" evidence="1">
    <location>
        <begin position="140"/>
        <end position="149"/>
    </location>
</feature>
<feature type="compositionally biased region" description="Basic and acidic residues" evidence="1">
    <location>
        <begin position="104"/>
        <end position="117"/>
    </location>
</feature>
<dbReference type="Proteomes" id="UP000094801">
    <property type="component" value="Unassembled WGS sequence"/>
</dbReference>
<reference evidence="4" key="1">
    <citation type="submission" date="2016-04" db="EMBL/GenBank/DDBJ databases">
        <title>Comparative genomics of biotechnologically important yeasts.</title>
        <authorList>
            <consortium name="DOE Joint Genome Institute"/>
            <person name="Riley R."/>
            <person name="Haridas S."/>
            <person name="Wolfe K.H."/>
            <person name="Lopes M.R."/>
            <person name="Hittinger C.T."/>
            <person name="Goker M."/>
            <person name="Salamov A."/>
            <person name="Wisecaver J."/>
            <person name="Long T.M."/>
            <person name="Aerts A.L."/>
            <person name="Barry K."/>
            <person name="Choi C."/>
            <person name="Clum A."/>
            <person name="Coughlan A.Y."/>
            <person name="Deshpande S."/>
            <person name="Douglass A.P."/>
            <person name="Hanson S.J."/>
            <person name="Klenk H.-P."/>
            <person name="Labutti K."/>
            <person name="Lapidus A."/>
            <person name="Lindquist E."/>
            <person name="Lipzen A."/>
            <person name="Meier-Kolthoff J.P."/>
            <person name="Ohm R.A."/>
            <person name="Otillar R.P."/>
            <person name="Pangilinan J."/>
            <person name="Peng Y."/>
            <person name="Rokas A."/>
            <person name="Rosa C.A."/>
            <person name="Scheuner C."/>
            <person name="Sibirny A.A."/>
            <person name="Slot J.C."/>
            <person name="Stielow J.B."/>
            <person name="Sun H."/>
            <person name="Kurtzman C.P."/>
            <person name="Blackwell M."/>
            <person name="Grigoriev I.V."/>
            <person name="Jeffries T.W."/>
        </authorList>
    </citation>
    <scope>NUCLEOTIDE SEQUENCE [LARGE SCALE GENOMIC DNA]</scope>
    <source>
        <strain evidence="4">NRRL YB-2248</strain>
    </source>
</reference>
<gene>
    <name evidence="3" type="ORF">CANARDRAFT_28628</name>
</gene>
<keyword evidence="4" id="KW-1185">Reference proteome</keyword>
<dbReference type="Pfam" id="PF09282">
    <property type="entry name" value="Mago-bind"/>
    <property type="match status" value="1"/>
</dbReference>
<sequence>MAMSAEIRTEGGTLRSDGSVRKVVKIKPGFVRDDDVERYDVSKRRAQRQHEAKSKTDSVESRDDLSELTSKLKISDEPTRTRVAGVEKIKRLEKSDSKSSSSTKTREYDDTLHEAGEIKTAPSFKTDELKSSLEAGKIDSSPSMTSESSTTKKKSNRNKKKYSLADLDAKYGL</sequence>
<feature type="region of interest" description="Disordered" evidence="1">
    <location>
        <begin position="41"/>
        <end position="73"/>
    </location>
</feature>
<feature type="compositionally biased region" description="Basic and acidic residues" evidence="1">
    <location>
        <begin position="85"/>
        <end position="97"/>
    </location>
</feature>
<evidence type="ECO:0000313" key="3">
    <source>
        <dbReference type="EMBL" id="ODV84888.1"/>
    </source>
</evidence>
<feature type="domain" description="WIBG Mago-binding" evidence="2">
    <location>
        <begin position="12"/>
        <end position="31"/>
    </location>
</feature>
<dbReference type="OrthoDB" id="21625at2759"/>
<dbReference type="InterPro" id="IPR015362">
    <property type="entry name" value="WIBG_mago-bd"/>
</dbReference>
<feature type="region of interest" description="Disordered" evidence="1">
    <location>
        <begin position="85"/>
        <end position="173"/>
    </location>
</feature>
<evidence type="ECO:0000256" key="1">
    <source>
        <dbReference type="SAM" id="MobiDB-lite"/>
    </source>
</evidence>
<proteinExistence type="predicted"/>
<feature type="compositionally biased region" description="Basic and acidic residues" evidence="1">
    <location>
        <begin position="41"/>
        <end position="65"/>
    </location>
</feature>
<dbReference type="EMBL" id="KV453854">
    <property type="protein sequence ID" value="ODV84888.1"/>
    <property type="molecule type" value="Genomic_DNA"/>
</dbReference>
<name>A0A1E4SZH2_9ASCO</name>
<protein>
    <recommendedName>
        <fullName evidence="2">WIBG Mago-binding domain-containing protein</fullName>
    </recommendedName>
</protein>
<evidence type="ECO:0000259" key="2">
    <source>
        <dbReference type="Pfam" id="PF09282"/>
    </source>
</evidence>
<accession>A0A1E4SZH2</accession>
<feature type="compositionally biased region" description="Basic residues" evidence="1">
    <location>
        <begin position="151"/>
        <end position="162"/>
    </location>
</feature>